<sequence>MKPVRRRACFPTAAILIAYAANPSGSGKRERGSGGRPGRHPLTQTLPRTSAILRRPGRTTKIREHEQFAHDNFRHQADLSGFALPYRSAASMPWGFR</sequence>
<dbReference type="KEGG" id="bxe:Bxe_C1220"/>
<gene>
    <name evidence="2" type="ORF">Bxe_C1220</name>
</gene>
<keyword evidence="3" id="KW-1185">Reference proteome</keyword>
<evidence type="ECO:0000313" key="3">
    <source>
        <dbReference type="Proteomes" id="UP000001817"/>
    </source>
</evidence>
<organism evidence="2 3">
    <name type="scientific">Paraburkholderia xenovorans (strain LB400)</name>
    <dbReference type="NCBI Taxonomy" id="266265"/>
    <lineage>
        <taxon>Bacteria</taxon>
        <taxon>Pseudomonadati</taxon>
        <taxon>Pseudomonadota</taxon>
        <taxon>Betaproteobacteria</taxon>
        <taxon>Burkholderiales</taxon>
        <taxon>Burkholderiaceae</taxon>
        <taxon>Paraburkholderia</taxon>
    </lineage>
</organism>
<dbReference type="AlphaFoldDB" id="Q13FQ9"/>
<dbReference type="STRING" id="266265.Bxe_C1220"/>
<dbReference type="EMBL" id="CP000272">
    <property type="protein sequence ID" value="ABE37080.1"/>
    <property type="molecule type" value="Genomic_DNA"/>
</dbReference>
<name>Q13FQ9_PARXL</name>
<feature type="region of interest" description="Disordered" evidence="1">
    <location>
        <begin position="21"/>
        <end position="48"/>
    </location>
</feature>
<accession>Q13FQ9</accession>
<proteinExistence type="predicted"/>
<reference evidence="2 3" key="1">
    <citation type="journal article" date="2006" name="Proc. Natl. Acad. Sci. U.S.A.">
        <title>Burkholderia xenovorans LB400 harbors a multi-replicon, 9.73-Mbp genome shaped for versatility.</title>
        <authorList>
            <person name="Chain P.S."/>
            <person name="Denef V.J."/>
            <person name="Konstantinidis K.T."/>
            <person name="Vergez L.M."/>
            <person name="Agullo L."/>
            <person name="Reyes V.L."/>
            <person name="Hauser L."/>
            <person name="Cordova M."/>
            <person name="Gomez L."/>
            <person name="Gonzalez M."/>
            <person name="Land M."/>
            <person name="Lao V."/>
            <person name="Larimer F."/>
            <person name="LiPuma J.J."/>
            <person name="Mahenthiralingam E."/>
            <person name="Malfatti S.A."/>
            <person name="Marx C.J."/>
            <person name="Parnell J.J."/>
            <person name="Ramette A."/>
            <person name="Richardson P."/>
            <person name="Seeger M."/>
            <person name="Smith D."/>
            <person name="Spilker T."/>
            <person name="Sul W.J."/>
            <person name="Tsoi T.V."/>
            <person name="Ulrich L.E."/>
            <person name="Zhulin I.B."/>
            <person name="Tiedje J.M."/>
        </authorList>
    </citation>
    <scope>NUCLEOTIDE SEQUENCE [LARGE SCALE GENOMIC DNA]</scope>
    <source>
        <strain evidence="2 3">LB400</strain>
    </source>
</reference>
<dbReference type="Proteomes" id="UP000001817">
    <property type="component" value="Chromosome 3"/>
</dbReference>
<protein>
    <submittedName>
        <fullName evidence="2">Uncharacterized protein</fullName>
    </submittedName>
</protein>
<evidence type="ECO:0000313" key="2">
    <source>
        <dbReference type="EMBL" id="ABE37080.1"/>
    </source>
</evidence>
<evidence type="ECO:0000256" key="1">
    <source>
        <dbReference type="SAM" id="MobiDB-lite"/>
    </source>
</evidence>